<organism evidence="3 4">
    <name type="scientific">Hymenobacter tibetensis</name>
    <dbReference type="NCBI Taxonomy" id="497967"/>
    <lineage>
        <taxon>Bacteria</taxon>
        <taxon>Pseudomonadati</taxon>
        <taxon>Bacteroidota</taxon>
        <taxon>Cytophagia</taxon>
        <taxon>Cytophagales</taxon>
        <taxon>Hymenobacteraceae</taxon>
        <taxon>Hymenobacter</taxon>
    </lineage>
</organism>
<feature type="signal peptide" evidence="1">
    <location>
        <begin position="1"/>
        <end position="24"/>
    </location>
</feature>
<evidence type="ECO:0000313" key="4">
    <source>
        <dbReference type="Proteomes" id="UP000831113"/>
    </source>
</evidence>
<evidence type="ECO:0000313" key="3">
    <source>
        <dbReference type="EMBL" id="UOG72813.1"/>
    </source>
</evidence>
<keyword evidence="4" id="KW-1185">Reference proteome</keyword>
<name>A0ABY4CRB9_9BACT</name>
<dbReference type="InterPro" id="IPR047799">
    <property type="entry name" value="T9SS_OM_PorV"/>
</dbReference>
<protein>
    <submittedName>
        <fullName evidence="3">Type IX secretion system outer membrane channel protein PorV</fullName>
    </submittedName>
</protein>
<dbReference type="NCBIfam" id="NF033709">
    <property type="entry name" value="PorV_fam"/>
    <property type="match status" value="1"/>
</dbReference>
<feature type="chain" id="PRO_5047468923" evidence="1">
    <location>
        <begin position="25"/>
        <end position="392"/>
    </location>
</feature>
<dbReference type="Pfam" id="PF19572">
    <property type="entry name" value="PorV"/>
    <property type="match status" value="1"/>
</dbReference>
<evidence type="ECO:0000259" key="2">
    <source>
        <dbReference type="Pfam" id="PF19572"/>
    </source>
</evidence>
<keyword evidence="1" id="KW-0732">Signal</keyword>
<reference evidence="3 4" key="1">
    <citation type="submission" date="2022-03" db="EMBL/GenBank/DDBJ databases">
        <title>Hymenobactersp. isolated from the air.</title>
        <authorList>
            <person name="Won M."/>
            <person name="Kwon S.-W."/>
        </authorList>
    </citation>
    <scope>NUCLEOTIDE SEQUENCE [LARGE SCALE GENOMIC DNA]</scope>
    <source>
        <strain evidence="3 4">KACC 21982</strain>
    </source>
</reference>
<dbReference type="Gene3D" id="2.40.160.60">
    <property type="entry name" value="Outer membrane protein transport protein (OMPP1/FadL/TodX)"/>
    <property type="match status" value="2"/>
</dbReference>
<proteinExistence type="predicted"/>
<dbReference type="Proteomes" id="UP000831113">
    <property type="component" value="Chromosome"/>
</dbReference>
<dbReference type="RefSeq" id="WP_243794092.1">
    <property type="nucleotide sequence ID" value="NZ_CP094669.1"/>
</dbReference>
<dbReference type="InterPro" id="IPR045741">
    <property type="entry name" value="PorV"/>
</dbReference>
<sequence>MTYSQLATSALLVGMLGTSSLVVAQQAPQTISTAVPILTLSPDARSAALGQAGAASSPDANAAYYNAGKLGFAPNRFSFSPSYSPWLNPISRNGGLLYLSGYGRLGQRSALGASFLHFNPYSGLLRFRESAYSISYGRTLGEHLGLGATARYIHSAFTQVGVDAKPGNAVSLDLGVYYTKDIPAGTDAYSVALGASIANIGNKLTYTNPAQGDFLPANLKIGTALTRTFGASHKLTLVMDANKLLVPSPYYEEGPVPADPVERERRAVRIAAENQKRRDKSPVIGALSSFGDASGGFREELREINLSTGLEYIYQNAVFVRTGYFYASPRKDDRNYLSFGVGGRYRTFGIDGAYLIPNSKNNPVAQTLRVSLHVSLNKEALALGTQTSKADL</sequence>
<feature type="domain" description="Type IX secretion system protein PorV" evidence="2">
    <location>
        <begin position="25"/>
        <end position="249"/>
    </location>
</feature>
<evidence type="ECO:0000256" key="1">
    <source>
        <dbReference type="SAM" id="SignalP"/>
    </source>
</evidence>
<dbReference type="EMBL" id="CP094669">
    <property type="protein sequence ID" value="UOG72813.1"/>
    <property type="molecule type" value="Genomic_DNA"/>
</dbReference>
<dbReference type="NCBIfam" id="NF033710">
    <property type="entry name" value="T9SS_OM_PorV"/>
    <property type="match status" value="1"/>
</dbReference>
<accession>A0ABY4CRB9</accession>
<gene>
    <name evidence="3" type="primary">porV</name>
    <name evidence="3" type="ORF">MTX78_11815</name>
</gene>